<evidence type="ECO:0000313" key="2">
    <source>
        <dbReference type="EMBL" id="GJT57567.1"/>
    </source>
</evidence>
<dbReference type="Proteomes" id="UP001151760">
    <property type="component" value="Unassembled WGS sequence"/>
</dbReference>
<evidence type="ECO:0000313" key="3">
    <source>
        <dbReference type="Proteomes" id="UP001151760"/>
    </source>
</evidence>
<reference evidence="2" key="2">
    <citation type="submission" date="2022-01" db="EMBL/GenBank/DDBJ databases">
        <authorList>
            <person name="Yamashiro T."/>
            <person name="Shiraishi A."/>
            <person name="Satake H."/>
            <person name="Nakayama K."/>
        </authorList>
    </citation>
    <scope>NUCLEOTIDE SEQUENCE</scope>
</reference>
<keyword evidence="1" id="KW-0175">Coiled coil</keyword>
<sequence>MTLMIKDTTEVTLEINNFPLIGDPSGLPPYVGGLDKHVTIDELSTEAQYLDIYGNQGASVGVNRACKKQCTLCFGRSRFNADGSGSSGGFVTVNQSNDAVPSVGVGAAPGLAHVVDAMGPLRWLKRRYESLVVAYQGLQTRILEIYKEKDKVQHNCNELRGMVLARNGDIKLFNEIIDHLTKERDELKKQVFELDKEVIRVRMRGHKMVVCFILSTMV</sequence>
<name>A0ABQ5F4C3_9ASTR</name>
<organism evidence="2 3">
    <name type="scientific">Tanacetum coccineum</name>
    <dbReference type="NCBI Taxonomy" id="301880"/>
    <lineage>
        <taxon>Eukaryota</taxon>
        <taxon>Viridiplantae</taxon>
        <taxon>Streptophyta</taxon>
        <taxon>Embryophyta</taxon>
        <taxon>Tracheophyta</taxon>
        <taxon>Spermatophyta</taxon>
        <taxon>Magnoliopsida</taxon>
        <taxon>eudicotyledons</taxon>
        <taxon>Gunneridae</taxon>
        <taxon>Pentapetalae</taxon>
        <taxon>asterids</taxon>
        <taxon>campanulids</taxon>
        <taxon>Asterales</taxon>
        <taxon>Asteraceae</taxon>
        <taxon>Asteroideae</taxon>
        <taxon>Anthemideae</taxon>
        <taxon>Anthemidinae</taxon>
        <taxon>Tanacetum</taxon>
    </lineage>
</organism>
<evidence type="ECO:0000256" key="1">
    <source>
        <dbReference type="SAM" id="Coils"/>
    </source>
</evidence>
<accession>A0ABQ5F4C3</accession>
<dbReference type="EMBL" id="BQNB010016941">
    <property type="protein sequence ID" value="GJT57567.1"/>
    <property type="molecule type" value="Genomic_DNA"/>
</dbReference>
<keyword evidence="3" id="KW-1185">Reference proteome</keyword>
<feature type="coiled-coil region" evidence="1">
    <location>
        <begin position="170"/>
        <end position="197"/>
    </location>
</feature>
<comment type="caution">
    <text evidence="2">The sequence shown here is derived from an EMBL/GenBank/DDBJ whole genome shotgun (WGS) entry which is preliminary data.</text>
</comment>
<gene>
    <name evidence="2" type="ORF">Tco_0992621</name>
</gene>
<reference evidence="2" key="1">
    <citation type="journal article" date="2022" name="Int. J. Mol. Sci.">
        <title>Draft Genome of Tanacetum Coccineum: Genomic Comparison of Closely Related Tanacetum-Family Plants.</title>
        <authorList>
            <person name="Yamashiro T."/>
            <person name="Shiraishi A."/>
            <person name="Nakayama K."/>
            <person name="Satake H."/>
        </authorList>
    </citation>
    <scope>NUCLEOTIDE SEQUENCE</scope>
</reference>
<protein>
    <submittedName>
        <fullName evidence="2">Uncharacterized protein</fullName>
    </submittedName>
</protein>
<proteinExistence type="predicted"/>